<keyword evidence="6" id="KW-0812">Transmembrane</keyword>
<protein>
    <submittedName>
        <fullName evidence="7">Uncharacterized protein</fullName>
    </submittedName>
</protein>
<dbReference type="AlphaFoldDB" id="X1A5B4"/>
<dbReference type="GO" id="GO:0005506">
    <property type="term" value="F:iron ion binding"/>
    <property type="evidence" value="ECO:0007669"/>
    <property type="project" value="InterPro"/>
</dbReference>
<reference evidence="7" key="1">
    <citation type="journal article" date="2014" name="Front. Microbiol.">
        <title>High frequency of phylogenetically diverse reductive dehalogenase-homologous genes in deep subseafloor sedimentary metagenomes.</title>
        <authorList>
            <person name="Kawai M."/>
            <person name="Futagami T."/>
            <person name="Toyoda A."/>
            <person name="Takaki Y."/>
            <person name="Nishi S."/>
            <person name="Hori S."/>
            <person name="Arai W."/>
            <person name="Tsubouchi T."/>
            <person name="Morono Y."/>
            <person name="Uchiyama I."/>
            <person name="Ito T."/>
            <person name="Fujiyama A."/>
            <person name="Inagaki F."/>
            <person name="Takami H."/>
        </authorList>
    </citation>
    <scope>NUCLEOTIDE SEQUENCE</scope>
    <source>
        <strain evidence="7">Expedition CK06-06</strain>
    </source>
</reference>
<feature type="transmembrane region" description="Helical" evidence="6">
    <location>
        <begin position="12"/>
        <end position="29"/>
    </location>
</feature>
<dbReference type="GO" id="GO:0004497">
    <property type="term" value="F:monooxygenase activity"/>
    <property type="evidence" value="ECO:0007669"/>
    <property type="project" value="InterPro"/>
</dbReference>
<evidence type="ECO:0000256" key="3">
    <source>
        <dbReference type="ARBA" id="ARBA00022723"/>
    </source>
</evidence>
<dbReference type="InterPro" id="IPR047146">
    <property type="entry name" value="Cyt_P450_E_CYP52_fungi"/>
</dbReference>
<organism evidence="7">
    <name type="scientific">marine sediment metagenome</name>
    <dbReference type="NCBI Taxonomy" id="412755"/>
    <lineage>
        <taxon>unclassified sequences</taxon>
        <taxon>metagenomes</taxon>
        <taxon>ecological metagenomes</taxon>
    </lineage>
</organism>
<name>X1A5B4_9ZZZZ</name>
<accession>X1A5B4</accession>
<comment type="similarity">
    <text evidence="2">Belongs to the cytochrome P450 family.</text>
</comment>
<dbReference type="InterPro" id="IPR036396">
    <property type="entry name" value="Cyt_P450_sf"/>
</dbReference>
<comment type="cofactor">
    <cofactor evidence="1">
        <name>heme</name>
        <dbReference type="ChEBI" id="CHEBI:30413"/>
    </cofactor>
</comment>
<keyword evidence="6" id="KW-0472">Membrane</keyword>
<gene>
    <name evidence="7" type="ORF">S01H4_11483</name>
</gene>
<keyword evidence="3" id="KW-0479">Metal-binding</keyword>
<evidence type="ECO:0000313" key="7">
    <source>
        <dbReference type="EMBL" id="GAG55386.1"/>
    </source>
</evidence>
<dbReference type="PANTHER" id="PTHR24287:SF5">
    <property type="entry name" value="P450, PUTATIVE (EUROFUNG)-RELATED"/>
    <property type="match status" value="1"/>
</dbReference>
<keyword evidence="6" id="KW-1133">Transmembrane helix</keyword>
<keyword evidence="4" id="KW-0560">Oxidoreductase</keyword>
<dbReference type="PANTHER" id="PTHR24287">
    <property type="entry name" value="P450, PUTATIVE (EUROFUNG)-RELATED"/>
    <property type="match status" value="1"/>
</dbReference>
<evidence type="ECO:0000256" key="2">
    <source>
        <dbReference type="ARBA" id="ARBA00010617"/>
    </source>
</evidence>
<sequence length="138" mass="15889">MLEFHGATISTPQLLGGLLVLFIGYRVVARFSYNAKLRKLGARAPIRKTWLPLELDLAYRIIKAAIDDKMYEFWLNTFQTYSRNDCYTIETGIGERVIMTADPENIKAILATQFKDYGKGEQFHKDFEDFLGDGVYIH</sequence>
<dbReference type="EMBL" id="BART01004651">
    <property type="protein sequence ID" value="GAG55386.1"/>
    <property type="molecule type" value="Genomic_DNA"/>
</dbReference>
<evidence type="ECO:0000256" key="4">
    <source>
        <dbReference type="ARBA" id="ARBA00023002"/>
    </source>
</evidence>
<dbReference type="GO" id="GO:0016705">
    <property type="term" value="F:oxidoreductase activity, acting on paired donors, with incorporation or reduction of molecular oxygen"/>
    <property type="evidence" value="ECO:0007669"/>
    <property type="project" value="InterPro"/>
</dbReference>
<proteinExistence type="inferred from homology"/>
<evidence type="ECO:0000256" key="5">
    <source>
        <dbReference type="ARBA" id="ARBA00023004"/>
    </source>
</evidence>
<comment type="caution">
    <text evidence="7">The sequence shown here is derived from an EMBL/GenBank/DDBJ whole genome shotgun (WGS) entry which is preliminary data.</text>
</comment>
<evidence type="ECO:0000256" key="6">
    <source>
        <dbReference type="SAM" id="Phobius"/>
    </source>
</evidence>
<dbReference type="GO" id="GO:0020037">
    <property type="term" value="F:heme binding"/>
    <property type="evidence" value="ECO:0007669"/>
    <property type="project" value="InterPro"/>
</dbReference>
<evidence type="ECO:0000256" key="1">
    <source>
        <dbReference type="ARBA" id="ARBA00001971"/>
    </source>
</evidence>
<dbReference type="SUPFAM" id="SSF48264">
    <property type="entry name" value="Cytochrome P450"/>
    <property type="match status" value="1"/>
</dbReference>
<keyword evidence="5" id="KW-0408">Iron</keyword>